<name>C0CV32_9FIRM</name>
<dbReference type="EMBL" id="ACCJ01000032">
    <property type="protein sequence ID" value="EEG57073.1"/>
    <property type="molecule type" value="Genomic_DNA"/>
</dbReference>
<evidence type="ECO:0000313" key="1">
    <source>
        <dbReference type="EMBL" id="EEG57073.1"/>
    </source>
</evidence>
<proteinExistence type="predicted"/>
<keyword evidence="2" id="KW-1185">Reference proteome</keyword>
<gene>
    <name evidence="1" type="ORF">CLOSTASPAR_00833</name>
</gene>
<comment type="caution">
    <text evidence="1">The sequence shown here is derived from an EMBL/GenBank/DDBJ whole genome shotgun (WGS) entry which is preliminary data.</text>
</comment>
<accession>C0CV32</accession>
<reference evidence="1 2" key="1">
    <citation type="submission" date="2009-02" db="EMBL/GenBank/DDBJ databases">
        <title>Draft genome sequence of Clostridium asparagiforme (DSM 15981).</title>
        <authorList>
            <person name="Sudarsanam P."/>
            <person name="Ley R."/>
            <person name="Guruge J."/>
            <person name="Turnbaugh P.J."/>
            <person name="Mahowald M."/>
            <person name="Liep D."/>
            <person name="Gordon J."/>
        </authorList>
    </citation>
    <scope>NUCLEOTIDE SEQUENCE [LARGE SCALE GENOMIC DNA]</scope>
    <source>
        <strain evidence="1 2">DSM 15981</strain>
    </source>
</reference>
<protein>
    <submittedName>
        <fullName evidence="1">Uncharacterized protein</fullName>
    </submittedName>
</protein>
<dbReference type="HOGENOM" id="CLU_3307054_0_0_9"/>
<dbReference type="AlphaFoldDB" id="C0CV32"/>
<dbReference type="Proteomes" id="UP000004756">
    <property type="component" value="Unassembled WGS sequence"/>
</dbReference>
<sequence>MDLQWVTGSPRMQYNSVSELQMGFIKAPLNHLFFMKMFS</sequence>
<organism evidence="1 2">
    <name type="scientific">[Clostridium] asparagiforme DSM 15981</name>
    <dbReference type="NCBI Taxonomy" id="518636"/>
    <lineage>
        <taxon>Bacteria</taxon>
        <taxon>Bacillati</taxon>
        <taxon>Bacillota</taxon>
        <taxon>Clostridia</taxon>
        <taxon>Lachnospirales</taxon>
        <taxon>Lachnospiraceae</taxon>
        <taxon>Enterocloster</taxon>
    </lineage>
</organism>
<evidence type="ECO:0000313" key="2">
    <source>
        <dbReference type="Proteomes" id="UP000004756"/>
    </source>
</evidence>